<name>A0A410Q8F2_9FIRM</name>
<evidence type="ECO:0000313" key="1">
    <source>
        <dbReference type="EMBL" id="QAT60261.1"/>
    </source>
</evidence>
<proteinExistence type="predicted"/>
<gene>
    <name evidence="1" type="ORF">EQM13_01085</name>
</gene>
<reference evidence="2" key="1">
    <citation type="submission" date="2019-01" db="EMBL/GenBank/DDBJ databases">
        <title>Draft genomes of a novel of Sporanaerobacter strains.</title>
        <authorList>
            <person name="Ma S."/>
        </authorList>
    </citation>
    <scope>NUCLEOTIDE SEQUENCE [LARGE SCALE GENOMIC DNA]</scope>
    <source>
        <strain evidence="2">NJN-17</strain>
    </source>
</reference>
<organism evidence="1 2">
    <name type="scientific">Acidilutibacter cellobiosedens</name>
    <dbReference type="NCBI Taxonomy" id="2507161"/>
    <lineage>
        <taxon>Bacteria</taxon>
        <taxon>Bacillati</taxon>
        <taxon>Bacillota</taxon>
        <taxon>Tissierellia</taxon>
        <taxon>Tissierellales</taxon>
        <taxon>Acidilutibacteraceae</taxon>
        <taxon>Acidilutibacter</taxon>
    </lineage>
</organism>
<dbReference type="RefSeq" id="WP_128751675.1">
    <property type="nucleotide sequence ID" value="NZ_CP035282.1"/>
</dbReference>
<dbReference type="KEGG" id="spoa:EQM13_01085"/>
<evidence type="ECO:0000313" key="2">
    <source>
        <dbReference type="Proteomes" id="UP000287969"/>
    </source>
</evidence>
<protein>
    <submittedName>
        <fullName evidence="1">Uncharacterized protein</fullName>
    </submittedName>
</protein>
<keyword evidence="2" id="KW-1185">Reference proteome</keyword>
<sequence>MNDKNVIKRVLDILWMCYKFDYYDVKVNQLDYLARETLSLGIDKEQLEEYIQKRFLERKSDFKIGKRKFKIAVIEI</sequence>
<dbReference type="AlphaFoldDB" id="A0A410Q8F2"/>
<dbReference type="Proteomes" id="UP000287969">
    <property type="component" value="Chromosome"/>
</dbReference>
<accession>A0A410Q8F2</accession>
<dbReference type="EMBL" id="CP035282">
    <property type="protein sequence ID" value="QAT60261.1"/>
    <property type="molecule type" value="Genomic_DNA"/>
</dbReference>